<gene>
    <name evidence="1" type="ORF">ILEXP_LOCUS32772</name>
</gene>
<feature type="non-terminal residue" evidence="1">
    <location>
        <position position="112"/>
    </location>
</feature>
<name>A0ABC8T3G3_9AQUA</name>
<proteinExistence type="predicted"/>
<evidence type="ECO:0000313" key="1">
    <source>
        <dbReference type="EMBL" id="CAK9163720.1"/>
    </source>
</evidence>
<reference evidence="1 2" key="1">
    <citation type="submission" date="2024-02" db="EMBL/GenBank/DDBJ databases">
        <authorList>
            <person name="Vignale AGUSTIN F."/>
            <person name="Sosa J E."/>
            <person name="Modenutti C."/>
        </authorList>
    </citation>
    <scope>NUCLEOTIDE SEQUENCE [LARGE SCALE GENOMIC DNA]</scope>
</reference>
<organism evidence="1 2">
    <name type="scientific">Ilex paraguariensis</name>
    <name type="common">yerba mate</name>
    <dbReference type="NCBI Taxonomy" id="185542"/>
    <lineage>
        <taxon>Eukaryota</taxon>
        <taxon>Viridiplantae</taxon>
        <taxon>Streptophyta</taxon>
        <taxon>Embryophyta</taxon>
        <taxon>Tracheophyta</taxon>
        <taxon>Spermatophyta</taxon>
        <taxon>Magnoliopsida</taxon>
        <taxon>eudicotyledons</taxon>
        <taxon>Gunneridae</taxon>
        <taxon>Pentapetalae</taxon>
        <taxon>asterids</taxon>
        <taxon>campanulids</taxon>
        <taxon>Aquifoliales</taxon>
        <taxon>Aquifoliaceae</taxon>
        <taxon>Ilex</taxon>
    </lineage>
</organism>
<protein>
    <submittedName>
        <fullName evidence="1">Uncharacterized protein</fullName>
    </submittedName>
</protein>
<dbReference type="Proteomes" id="UP001642360">
    <property type="component" value="Unassembled WGS sequence"/>
</dbReference>
<evidence type="ECO:0000313" key="2">
    <source>
        <dbReference type="Proteomes" id="UP001642360"/>
    </source>
</evidence>
<accession>A0ABC8T3G3</accession>
<sequence length="112" mass="12816">MLDEGRITQTTANLLMQSVDEAIDLISHEPLCDWKGLKANVHIPGYYKVLQTSVIPRKLVTYFTVERLESACSICAAFLRAHRIARRQLNDFIGKGSFQCDVFNFLEVHKFL</sequence>
<dbReference type="EMBL" id="CAUOFW020004070">
    <property type="protein sequence ID" value="CAK9163720.1"/>
    <property type="molecule type" value="Genomic_DNA"/>
</dbReference>
<dbReference type="AlphaFoldDB" id="A0ABC8T3G3"/>
<keyword evidence="2" id="KW-1185">Reference proteome</keyword>
<comment type="caution">
    <text evidence="1">The sequence shown here is derived from an EMBL/GenBank/DDBJ whole genome shotgun (WGS) entry which is preliminary data.</text>
</comment>